<dbReference type="Proteomes" id="UP000004491">
    <property type="component" value="Unassembled WGS sequence"/>
</dbReference>
<dbReference type="AlphaFoldDB" id="G2DD34"/>
<sequence>MRGFLTCEGVTGVVEFTKMDGSDSLRLMRQMVMREGCVRCHGHLGFKVGDIRGEVSISMPLAPYKEATEQSLRSLVISHTLLSDRRRKGFAFTRRSGFTAPSTSQA</sequence>
<dbReference type="EMBL" id="AFOC01000036">
    <property type="protein sequence ID" value="EGV51474.1"/>
    <property type="molecule type" value="Genomic_DNA"/>
</dbReference>
<dbReference type="InterPro" id="IPR021796">
    <property type="entry name" value="Tll0287-like_dom"/>
</dbReference>
<gene>
    <name evidence="2" type="ORF">Rifp1Sym_bi00160</name>
</gene>
<dbReference type="Pfam" id="PF11845">
    <property type="entry name" value="Tll0287-like"/>
    <property type="match status" value="1"/>
</dbReference>
<comment type="caution">
    <text evidence="2">The sequence shown here is derived from an EMBL/GenBank/DDBJ whole genome shotgun (WGS) entry which is preliminary data.</text>
</comment>
<keyword evidence="3" id="KW-1185">Reference proteome</keyword>
<protein>
    <submittedName>
        <fullName evidence="2">Sensory box/GGDEF family protein</fullName>
    </submittedName>
</protein>
<evidence type="ECO:0000313" key="3">
    <source>
        <dbReference type="Proteomes" id="UP000004491"/>
    </source>
</evidence>
<accession>G2DD34</accession>
<name>G2DD34_9GAMM</name>
<evidence type="ECO:0000259" key="1">
    <source>
        <dbReference type="Pfam" id="PF11845"/>
    </source>
</evidence>
<organism evidence="2 3">
    <name type="scientific">endosymbiont of Riftia pachyptila</name>
    <name type="common">vent Ph05</name>
    <dbReference type="NCBI Taxonomy" id="1048808"/>
    <lineage>
        <taxon>Bacteria</taxon>
        <taxon>Pseudomonadati</taxon>
        <taxon>Pseudomonadota</taxon>
        <taxon>Gammaproteobacteria</taxon>
        <taxon>sulfur-oxidizing symbionts</taxon>
    </lineage>
</organism>
<reference evidence="2" key="1">
    <citation type="journal article" date="2011" name="ISME J.">
        <title>The endosymbionts of the deep-sea tubeworms Riftia pachyptila and Tevnia jerichonana share an identical physiology as revealed by proteogenomic analyses.</title>
        <authorList>
            <person name="Gardebrecht A."/>
            <person name="Markert S."/>
            <person name="Felbeck H."/>
            <person name="Thuermer A."/>
            <person name="Albrecht D."/>
            <person name="Wollherr A."/>
            <person name="Kabisch J."/>
            <person name="Lehmann R."/>
            <person name="Daniel R."/>
            <person name="Liesegang H."/>
            <person name="Hecker M."/>
            <person name="Sievert S.M."/>
            <person name="Schweder T."/>
        </authorList>
    </citation>
    <scope>NUCLEOTIDE SEQUENCE [LARGE SCALE GENOMIC DNA]</scope>
</reference>
<proteinExistence type="predicted"/>
<evidence type="ECO:0000313" key="2">
    <source>
        <dbReference type="EMBL" id="EGV51474.1"/>
    </source>
</evidence>
<feature type="domain" description="Tll0287-like" evidence="1">
    <location>
        <begin position="16"/>
        <end position="60"/>
    </location>
</feature>